<evidence type="ECO:0000256" key="1">
    <source>
        <dbReference type="SAM" id="SignalP"/>
    </source>
</evidence>
<proteinExistence type="predicted"/>
<dbReference type="EMBL" id="DPIY01000009">
    <property type="protein sequence ID" value="HCT57506.1"/>
    <property type="molecule type" value="Genomic_DNA"/>
</dbReference>
<evidence type="ECO:0008006" key="4">
    <source>
        <dbReference type="Google" id="ProtNLM"/>
    </source>
</evidence>
<keyword evidence="1" id="KW-0732">Signal</keyword>
<dbReference type="AlphaFoldDB" id="A0A3D4V8P5"/>
<sequence>MNQTLRGFERFPRLRRLLFVLACLQVLAPATAAIADSWSIDRRVAYAHIESETGSGCVVVHAHDCVLCAIATTPMARPAAHHVGVPASRQASIATCAQVVSRPASVTATTASRAPPVLQS</sequence>
<accession>A0A3D4V8P5</accession>
<comment type="caution">
    <text evidence="2">The sequence shown here is derived from an EMBL/GenBank/DDBJ whole genome shotgun (WGS) entry which is preliminary data.</text>
</comment>
<name>A0A3D4V8P5_9BACT</name>
<feature type="chain" id="PRO_5017595929" description="DUF2946 domain-containing protein" evidence="1">
    <location>
        <begin position="33"/>
        <end position="120"/>
    </location>
</feature>
<evidence type="ECO:0000313" key="2">
    <source>
        <dbReference type="EMBL" id="HCT57506.1"/>
    </source>
</evidence>
<gene>
    <name evidence="2" type="ORF">DGD08_09930</name>
</gene>
<organism evidence="2 3">
    <name type="scientific">Gemmatimonas aurantiaca</name>
    <dbReference type="NCBI Taxonomy" id="173480"/>
    <lineage>
        <taxon>Bacteria</taxon>
        <taxon>Pseudomonadati</taxon>
        <taxon>Gemmatimonadota</taxon>
        <taxon>Gemmatimonadia</taxon>
        <taxon>Gemmatimonadales</taxon>
        <taxon>Gemmatimonadaceae</taxon>
        <taxon>Gemmatimonas</taxon>
    </lineage>
</organism>
<evidence type="ECO:0000313" key="3">
    <source>
        <dbReference type="Proteomes" id="UP000264071"/>
    </source>
</evidence>
<reference evidence="2 3" key="1">
    <citation type="journal article" date="2018" name="Nat. Biotechnol.">
        <title>A standardized bacterial taxonomy based on genome phylogeny substantially revises the tree of life.</title>
        <authorList>
            <person name="Parks D.H."/>
            <person name="Chuvochina M."/>
            <person name="Waite D.W."/>
            <person name="Rinke C."/>
            <person name="Skarshewski A."/>
            <person name="Chaumeil P.A."/>
            <person name="Hugenholtz P."/>
        </authorList>
    </citation>
    <scope>NUCLEOTIDE SEQUENCE [LARGE SCALE GENOMIC DNA]</scope>
    <source>
        <strain evidence="2">UBA8844</strain>
    </source>
</reference>
<dbReference type="Proteomes" id="UP000264071">
    <property type="component" value="Unassembled WGS sequence"/>
</dbReference>
<feature type="signal peptide" evidence="1">
    <location>
        <begin position="1"/>
        <end position="32"/>
    </location>
</feature>
<protein>
    <recommendedName>
        <fullName evidence="4">DUF2946 domain-containing protein</fullName>
    </recommendedName>
</protein>